<evidence type="ECO:0000256" key="5">
    <source>
        <dbReference type="RuleBase" id="RU000499"/>
    </source>
</evidence>
<evidence type="ECO:0000256" key="3">
    <source>
        <dbReference type="ARBA" id="ARBA00023002"/>
    </source>
</evidence>
<dbReference type="InterPro" id="IPR029760">
    <property type="entry name" value="GPX_CS"/>
</dbReference>
<dbReference type="PROSITE" id="PS00763">
    <property type="entry name" value="GLUTATHIONE_PEROXID_2"/>
    <property type="match status" value="1"/>
</dbReference>
<dbReference type="Gene3D" id="3.40.30.10">
    <property type="entry name" value="Glutaredoxin"/>
    <property type="match status" value="1"/>
</dbReference>
<keyword evidence="2 5" id="KW-0575">Peroxidase</keyword>
<dbReference type="HOGENOM" id="CLU_029507_3_1_1"/>
<evidence type="ECO:0000256" key="2">
    <source>
        <dbReference type="ARBA" id="ARBA00022559"/>
    </source>
</evidence>
<dbReference type="PANTHER" id="PTHR11592:SF78">
    <property type="entry name" value="GLUTATHIONE PEROXIDASE"/>
    <property type="match status" value="1"/>
</dbReference>
<reference evidence="7 8" key="1">
    <citation type="journal article" date="2007" name="Proc. Natl. Acad. Sci. U.S.A.">
        <title>The tiny eukaryote Ostreococcus provides genomic insights into the paradox of plankton speciation.</title>
        <authorList>
            <person name="Palenik B."/>
            <person name="Grimwood J."/>
            <person name="Aerts A."/>
            <person name="Rouze P."/>
            <person name="Salamov A."/>
            <person name="Putnam N."/>
            <person name="Dupont C."/>
            <person name="Jorgensen R."/>
            <person name="Derelle E."/>
            <person name="Rombauts S."/>
            <person name="Zhou K."/>
            <person name="Otillar R."/>
            <person name="Merchant S.S."/>
            <person name="Podell S."/>
            <person name="Gaasterland T."/>
            <person name="Napoli C."/>
            <person name="Gendler K."/>
            <person name="Manuell A."/>
            <person name="Tai V."/>
            <person name="Vallon O."/>
            <person name="Piganeau G."/>
            <person name="Jancek S."/>
            <person name="Heijde M."/>
            <person name="Jabbari K."/>
            <person name="Bowler C."/>
            <person name="Lohr M."/>
            <person name="Robbens S."/>
            <person name="Werner G."/>
            <person name="Dubchak I."/>
            <person name="Pazour G.J."/>
            <person name="Ren Q."/>
            <person name="Paulsen I."/>
            <person name="Delwiche C."/>
            <person name="Schmutz J."/>
            <person name="Rokhsar D."/>
            <person name="Van de Peer Y."/>
            <person name="Moreau H."/>
            <person name="Grigoriev I.V."/>
        </authorList>
    </citation>
    <scope>NUCLEOTIDE SEQUENCE [LARGE SCALE GENOMIC DNA]</scope>
    <source>
        <strain evidence="7 8">CCE9901</strain>
    </source>
</reference>
<gene>
    <name evidence="7" type="ORF">OSTLU_12779</name>
</gene>
<feature type="active site" evidence="4">
    <location>
        <position position="51"/>
    </location>
</feature>
<dbReference type="PROSITE" id="PS51355">
    <property type="entry name" value="GLUTATHIONE_PEROXID_3"/>
    <property type="match status" value="1"/>
</dbReference>
<sequence length="178" mass="19818">MGASHSAPTPDVDDVQSLDQLPSARTATGEDFDFKSTRNKVTLVVNVASACGLTTKNYADFASLQDRFGDDLVILAFPCNQFLFQESGSSKSICAFAQKRGFKGTVFEKCKVNGKAASHVFRWLKRAQRVRRVQWNFGKFLVDRKGRVRGYFSPHTRPMEFEDAIKALLDEPVDADAS</sequence>
<dbReference type="GO" id="GO:0006979">
    <property type="term" value="P:response to oxidative stress"/>
    <property type="evidence" value="ECO:0007669"/>
    <property type="project" value="InterPro"/>
</dbReference>
<name>A4S0Z2_OSTLU</name>
<dbReference type="PRINTS" id="PR01011">
    <property type="entry name" value="GLUTPROXDASE"/>
</dbReference>
<dbReference type="Pfam" id="PF00255">
    <property type="entry name" value="GSHPx"/>
    <property type="match status" value="1"/>
</dbReference>
<dbReference type="Proteomes" id="UP000001568">
    <property type="component" value="Chromosome 8"/>
</dbReference>
<keyword evidence="8" id="KW-1185">Reference proteome</keyword>
<dbReference type="InterPro" id="IPR036249">
    <property type="entry name" value="Thioredoxin-like_sf"/>
</dbReference>
<protein>
    <recommendedName>
        <fullName evidence="5">Glutathione peroxidase</fullName>
    </recommendedName>
</protein>
<dbReference type="InterPro" id="IPR000889">
    <property type="entry name" value="Glutathione_peroxidase"/>
</dbReference>
<dbReference type="eggNOG" id="KOG1651">
    <property type="taxonomic scope" value="Eukaryota"/>
</dbReference>
<dbReference type="PANTHER" id="PTHR11592">
    <property type="entry name" value="GLUTATHIONE PEROXIDASE"/>
    <property type="match status" value="1"/>
</dbReference>
<evidence type="ECO:0000256" key="4">
    <source>
        <dbReference type="PIRSR" id="PIRSR000303-1"/>
    </source>
</evidence>
<dbReference type="OMA" id="ANVASKX"/>
<comment type="similarity">
    <text evidence="1 5">Belongs to the glutathione peroxidase family.</text>
</comment>
<dbReference type="SUPFAM" id="SSF52833">
    <property type="entry name" value="Thioredoxin-like"/>
    <property type="match status" value="1"/>
</dbReference>
<evidence type="ECO:0000256" key="6">
    <source>
        <dbReference type="SAM" id="MobiDB-lite"/>
    </source>
</evidence>
<dbReference type="PIRSF" id="PIRSF000303">
    <property type="entry name" value="Glutathion_perox"/>
    <property type="match status" value="1"/>
</dbReference>
<dbReference type="GO" id="GO:0004601">
    <property type="term" value="F:peroxidase activity"/>
    <property type="evidence" value="ECO:0007669"/>
    <property type="project" value="UniProtKB-KW"/>
</dbReference>
<dbReference type="EMBL" id="CP000588">
    <property type="protein sequence ID" value="ABO97353.1"/>
    <property type="molecule type" value="Genomic_DNA"/>
</dbReference>
<dbReference type="KEGG" id="olu:OSTLU_12779"/>
<evidence type="ECO:0000313" key="7">
    <source>
        <dbReference type="EMBL" id="ABO97353.1"/>
    </source>
</evidence>
<evidence type="ECO:0000256" key="1">
    <source>
        <dbReference type="ARBA" id="ARBA00006926"/>
    </source>
</evidence>
<proteinExistence type="inferred from homology"/>
<dbReference type="CDD" id="cd00340">
    <property type="entry name" value="GSH_Peroxidase"/>
    <property type="match status" value="1"/>
</dbReference>
<dbReference type="GeneID" id="5003439"/>
<accession>A4S0Z2</accession>
<keyword evidence="3 5" id="KW-0560">Oxidoreductase</keyword>
<dbReference type="Gramene" id="ABO97353">
    <property type="protein sequence ID" value="ABO97353"/>
    <property type="gene ID" value="OSTLU_12779"/>
</dbReference>
<organism evidence="7 8">
    <name type="scientific">Ostreococcus lucimarinus (strain CCE9901)</name>
    <dbReference type="NCBI Taxonomy" id="436017"/>
    <lineage>
        <taxon>Eukaryota</taxon>
        <taxon>Viridiplantae</taxon>
        <taxon>Chlorophyta</taxon>
        <taxon>Mamiellophyceae</taxon>
        <taxon>Mamiellales</taxon>
        <taxon>Bathycoccaceae</taxon>
        <taxon>Ostreococcus</taxon>
    </lineage>
</organism>
<dbReference type="RefSeq" id="XP_001419060.1">
    <property type="nucleotide sequence ID" value="XM_001419023.1"/>
</dbReference>
<dbReference type="OrthoDB" id="446890at2759"/>
<feature type="region of interest" description="Disordered" evidence="6">
    <location>
        <begin position="1"/>
        <end position="20"/>
    </location>
</feature>
<dbReference type="STRING" id="436017.A4S0Z2"/>
<dbReference type="AlphaFoldDB" id="A4S0Z2"/>
<evidence type="ECO:0000313" key="8">
    <source>
        <dbReference type="Proteomes" id="UP000001568"/>
    </source>
</evidence>